<proteinExistence type="predicted"/>
<gene>
    <name evidence="1" type="ORF">PsorP6_013395</name>
</gene>
<name>A0ACC0WH12_9STRA</name>
<evidence type="ECO:0000313" key="2">
    <source>
        <dbReference type="Proteomes" id="UP001163321"/>
    </source>
</evidence>
<evidence type="ECO:0000313" key="1">
    <source>
        <dbReference type="EMBL" id="KAI9917344.1"/>
    </source>
</evidence>
<organism evidence="1 2">
    <name type="scientific">Peronosclerospora sorghi</name>
    <dbReference type="NCBI Taxonomy" id="230839"/>
    <lineage>
        <taxon>Eukaryota</taxon>
        <taxon>Sar</taxon>
        <taxon>Stramenopiles</taxon>
        <taxon>Oomycota</taxon>
        <taxon>Peronosporomycetes</taxon>
        <taxon>Peronosporales</taxon>
        <taxon>Peronosporaceae</taxon>
        <taxon>Peronosclerospora</taxon>
    </lineage>
</organism>
<protein>
    <submittedName>
        <fullName evidence="1">Uncharacterized protein</fullName>
    </submittedName>
</protein>
<dbReference type="Proteomes" id="UP001163321">
    <property type="component" value="Chromosome 13"/>
</dbReference>
<keyword evidence="2" id="KW-1185">Reference proteome</keyword>
<comment type="caution">
    <text evidence="1">The sequence shown here is derived from an EMBL/GenBank/DDBJ whole genome shotgun (WGS) entry which is preliminary data.</text>
</comment>
<reference evidence="1 2" key="1">
    <citation type="journal article" date="2022" name="bioRxiv">
        <title>The genome of the oomycete Peronosclerospora sorghi, a cosmopolitan pathogen of maize and sorghum, is inflated with dispersed pseudogenes.</title>
        <authorList>
            <person name="Fletcher K."/>
            <person name="Martin F."/>
            <person name="Isakeit T."/>
            <person name="Cavanaugh K."/>
            <person name="Magill C."/>
            <person name="Michelmore R."/>
        </authorList>
    </citation>
    <scope>NUCLEOTIDE SEQUENCE [LARGE SCALE GENOMIC DNA]</scope>
    <source>
        <strain evidence="1">P6</strain>
    </source>
</reference>
<dbReference type="EMBL" id="CM047592">
    <property type="protein sequence ID" value="KAI9917344.1"/>
    <property type="molecule type" value="Genomic_DNA"/>
</dbReference>
<sequence length="132" mass="14678">MGHLDGRTTYVTLFAIATIGLNTKQFDWLRDHQQLQLGAGLQEDDLMAVAPSAGGNTATEGDTDTAGDKRCALLDVTSSVLHSTDVDSYLTLNQELHPWATTQETVRTVENNYEVHCMMRQRVVIAQQWRNS</sequence>
<accession>A0ACC0WH12</accession>